<keyword evidence="2" id="KW-1185">Reference proteome</keyword>
<evidence type="ECO:0000313" key="2">
    <source>
        <dbReference type="Proteomes" id="UP000269945"/>
    </source>
</evidence>
<dbReference type="AlphaFoldDB" id="A0A9X9ME16"/>
<accession>A0A9X9ME16</accession>
<comment type="caution">
    <text evidence="1">The sequence shown here is derived from an EMBL/GenBank/DDBJ whole genome shotgun (WGS) entry which is preliminary data.</text>
</comment>
<dbReference type="Proteomes" id="UP000269945">
    <property type="component" value="Unassembled WGS sequence"/>
</dbReference>
<sequence length="91" mass="9896">MSKLSTTGGNPEALTIGCAEDSRARSGCPTLVTEETRQQSTFAQLLTMSPPRTTKLLWTKQPSWQSESPVSTPGCAVKKMNRQLVCISHLC</sequence>
<evidence type="ECO:0000313" key="1">
    <source>
        <dbReference type="EMBL" id="VCX42636.1"/>
    </source>
</evidence>
<protein>
    <submittedName>
        <fullName evidence="1">Uncharacterized protein</fullName>
    </submittedName>
</protein>
<name>A0A9X9ME16_GULGU</name>
<gene>
    <name evidence="1" type="ORF">BN2614_LOCUS3</name>
</gene>
<proteinExistence type="predicted"/>
<reference evidence="1 2" key="1">
    <citation type="submission" date="2018-10" db="EMBL/GenBank/DDBJ databases">
        <authorList>
            <person name="Ekblom R."/>
            <person name="Jareborg N."/>
        </authorList>
    </citation>
    <scope>NUCLEOTIDE SEQUENCE [LARGE SCALE GENOMIC DNA]</scope>
    <source>
        <tissue evidence="1">Muscle</tissue>
    </source>
</reference>
<organism evidence="1 2">
    <name type="scientific">Gulo gulo</name>
    <name type="common">Wolverine</name>
    <name type="synonym">Gluton</name>
    <dbReference type="NCBI Taxonomy" id="48420"/>
    <lineage>
        <taxon>Eukaryota</taxon>
        <taxon>Metazoa</taxon>
        <taxon>Chordata</taxon>
        <taxon>Craniata</taxon>
        <taxon>Vertebrata</taxon>
        <taxon>Euteleostomi</taxon>
        <taxon>Mammalia</taxon>
        <taxon>Eutheria</taxon>
        <taxon>Laurasiatheria</taxon>
        <taxon>Carnivora</taxon>
        <taxon>Caniformia</taxon>
        <taxon>Musteloidea</taxon>
        <taxon>Mustelidae</taxon>
        <taxon>Guloninae</taxon>
        <taxon>Gulo</taxon>
    </lineage>
</organism>
<dbReference type="EMBL" id="CYRY02046841">
    <property type="protein sequence ID" value="VCX42636.1"/>
    <property type="molecule type" value="Genomic_DNA"/>
</dbReference>